<evidence type="ECO:0000256" key="15">
    <source>
        <dbReference type="ARBA" id="ARBA00023242"/>
    </source>
</evidence>
<dbReference type="InterPro" id="IPR003034">
    <property type="entry name" value="SAP_dom"/>
</dbReference>
<dbReference type="GO" id="GO:0006301">
    <property type="term" value="P:DNA damage tolerance"/>
    <property type="evidence" value="ECO:0007669"/>
    <property type="project" value="InterPro"/>
</dbReference>
<evidence type="ECO:0000256" key="13">
    <source>
        <dbReference type="ARBA" id="ARBA00023125"/>
    </source>
</evidence>
<feature type="compositionally biased region" description="Basic and acidic residues" evidence="19">
    <location>
        <begin position="349"/>
        <end position="362"/>
    </location>
</feature>
<dbReference type="NCBIfam" id="TIGR00599">
    <property type="entry name" value="rad18"/>
    <property type="match status" value="1"/>
</dbReference>
<comment type="subunit">
    <text evidence="18">Interacts with E2 UBC2, forming a complex with ubiquitin ligase activity.</text>
</comment>
<keyword evidence="15 18" id="KW-0539">Nucleus</keyword>
<evidence type="ECO:0000313" key="23">
    <source>
        <dbReference type="EMBL" id="RKF62914.1"/>
    </source>
</evidence>
<feature type="domain" description="UBZ4-type" evidence="22">
    <location>
        <begin position="165"/>
        <end position="193"/>
    </location>
</feature>
<name>A0A420HZQ5_9PEZI</name>
<dbReference type="PROSITE" id="PS50800">
    <property type="entry name" value="SAP"/>
    <property type="match status" value="1"/>
</dbReference>
<keyword evidence="10 16" id="KW-0863">Zinc-finger</keyword>
<comment type="pathway">
    <text evidence="3 18">Protein modification; protein ubiquitination.</text>
</comment>
<keyword evidence="12 18" id="KW-0862">Zinc</keyword>
<dbReference type="FunFam" id="3.30.40.10:FF:000172">
    <property type="entry name" value="E3 ubiquitin-protein ligase RAD18"/>
    <property type="match status" value="1"/>
</dbReference>
<comment type="caution">
    <text evidence="23">The sequence shown here is derived from an EMBL/GenBank/DDBJ whole genome shotgun (WGS) entry which is preliminary data.</text>
</comment>
<dbReference type="GO" id="GO:0006513">
    <property type="term" value="P:protein monoubiquitination"/>
    <property type="evidence" value="ECO:0007669"/>
    <property type="project" value="InterPro"/>
</dbReference>
<keyword evidence="13 18" id="KW-0238">DNA-binding</keyword>
<dbReference type="GO" id="GO:0006281">
    <property type="term" value="P:DNA repair"/>
    <property type="evidence" value="ECO:0007669"/>
    <property type="project" value="UniProtKB-KW"/>
</dbReference>
<keyword evidence="11 18" id="KW-0833">Ubl conjugation pathway</keyword>
<keyword evidence="7 18" id="KW-0808">Transferase</keyword>
<evidence type="ECO:0000256" key="12">
    <source>
        <dbReference type="ARBA" id="ARBA00022833"/>
    </source>
</evidence>
<dbReference type="SMART" id="SM00734">
    <property type="entry name" value="ZnF_Rad18"/>
    <property type="match status" value="1"/>
</dbReference>
<evidence type="ECO:0000259" key="20">
    <source>
        <dbReference type="PROSITE" id="PS50089"/>
    </source>
</evidence>
<feature type="region of interest" description="Disordered" evidence="19">
    <location>
        <begin position="338"/>
        <end position="403"/>
    </location>
</feature>
<reference evidence="23 24" key="1">
    <citation type="journal article" date="2018" name="BMC Genomics">
        <title>Comparative genome analyses reveal sequence features reflecting distinct modes of host-adaptation between dicot and monocot powdery mildew.</title>
        <authorList>
            <person name="Wu Y."/>
            <person name="Ma X."/>
            <person name="Pan Z."/>
            <person name="Kale S.D."/>
            <person name="Song Y."/>
            <person name="King H."/>
            <person name="Zhang Q."/>
            <person name="Presley C."/>
            <person name="Deng X."/>
            <person name="Wei C.I."/>
            <person name="Xiao S."/>
        </authorList>
    </citation>
    <scope>NUCLEOTIDE SEQUENCE [LARGE SCALE GENOMIC DNA]</scope>
    <source>
        <strain evidence="23">UMSG2</strain>
    </source>
</reference>
<evidence type="ECO:0000256" key="19">
    <source>
        <dbReference type="SAM" id="MobiDB-lite"/>
    </source>
</evidence>
<proteinExistence type="inferred from homology"/>
<dbReference type="STRING" id="212602.A0A420HZQ5"/>
<dbReference type="GO" id="GO:0005634">
    <property type="term" value="C:nucleus"/>
    <property type="evidence" value="ECO:0007669"/>
    <property type="project" value="UniProtKB-SubCell"/>
</dbReference>
<dbReference type="GO" id="GO:0008270">
    <property type="term" value="F:zinc ion binding"/>
    <property type="evidence" value="ECO:0007669"/>
    <property type="project" value="UniProtKB-KW"/>
</dbReference>
<comment type="similarity">
    <text evidence="4 18">Belongs to the RAD18 family.</text>
</comment>
<dbReference type="SUPFAM" id="SSF57850">
    <property type="entry name" value="RING/U-box"/>
    <property type="match status" value="1"/>
</dbReference>
<dbReference type="SMART" id="SM00513">
    <property type="entry name" value="SAP"/>
    <property type="match status" value="1"/>
</dbReference>
<evidence type="ECO:0000256" key="10">
    <source>
        <dbReference type="ARBA" id="ARBA00022771"/>
    </source>
</evidence>
<evidence type="ECO:0000256" key="5">
    <source>
        <dbReference type="ARBA" id="ARBA00012483"/>
    </source>
</evidence>
<organism evidence="23 24">
    <name type="scientific">Erysiphe neolycopersici</name>
    <dbReference type="NCBI Taxonomy" id="212602"/>
    <lineage>
        <taxon>Eukaryota</taxon>
        <taxon>Fungi</taxon>
        <taxon>Dikarya</taxon>
        <taxon>Ascomycota</taxon>
        <taxon>Pezizomycotina</taxon>
        <taxon>Leotiomycetes</taxon>
        <taxon>Erysiphales</taxon>
        <taxon>Erysiphaceae</taxon>
        <taxon>Erysiphe</taxon>
    </lineage>
</organism>
<dbReference type="Proteomes" id="UP000286134">
    <property type="component" value="Unassembled WGS sequence"/>
</dbReference>
<evidence type="ECO:0000256" key="2">
    <source>
        <dbReference type="ARBA" id="ARBA00004123"/>
    </source>
</evidence>
<evidence type="ECO:0000256" key="1">
    <source>
        <dbReference type="ARBA" id="ARBA00000900"/>
    </source>
</evidence>
<evidence type="ECO:0000256" key="11">
    <source>
        <dbReference type="ARBA" id="ARBA00022786"/>
    </source>
</evidence>
<evidence type="ECO:0000256" key="9">
    <source>
        <dbReference type="ARBA" id="ARBA00022763"/>
    </source>
</evidence>
<dbReference type="Pfam" id="PF13923">
    <property type="entry name" value="zf-C3HC4_2"/>
    <property type="match status" value="1"/>
</dbReference>
<dbReference type="PANTHER" id="PTHR14134:SF2">
    <property type="entry name" value="E3 UBIQUITIN-PROTEIN LIGASE RAD18"/>
    <property type="match status" value="1"/>
</dbReference>
<dbReference type="InterPro" id="IPR017907">
    <property type="entry name" value="Znf_RING_CS"/>
</dbReference>
<evidence type="ECO:0000256" key="4">
    <source>
        <dbReference type="ARBA" id="ARBA00009506"/>
    </source>
</evidence>
<evidence type="ECO:0000259" key="22">
    <source>
        <dbReference type="PROSITE" id="PS51908"/>
    </source>
</evidence>
<dbReference type="InterPro" id="IPR039577">
    <property type="entry name" value="Rad18"/>
</dbReference>
<evidence type="ECO:0000256" key="6">
    <source>
        <dbReference type="ARBA" id="ARBA00015551"/>
    </source>
</evidence>
<dbReference type="GO" id="GO:0061630">
    <property type="term" value="F:ubiquitin protein ligase activity"/>
    <property type="evidence" value="ECO:0007669"/>
    <property type="project" value="UniProtKB-UniRule"/>
</dbReference>
<dbReference type="GO" id="GO:0003697">
    <property type="term" value="F:single-stranded DNA binding"/>
    <property type="evidence" value="ECO:0007669"/>
    <property type="project" value="UniProtKB-UniRule"/>
</dbReference>
<comment type="catalytic activity">
    <reaction evidence="1 18">
        <text>S-ubiquitinyl-[E2 ubiquitin-conjugating enzyme]-L-cysteine + [acceptor protein]-L-lysine = [E2 ubiquitin-conjugating enzyme]-L-cysteine + N(6)-ubiquitinyl-[acceptor protein]-L-lysine.</text>
        <dbReference type="EC" id="2.3.2.27"/>
    </reaction>
</comment>
<dbReference type="InterPro" id="IPR004580">
    <property type="entry name" value="Rad18_fungi"/>
</dbReference>
<dbReference type="PROSITE" id="PS51908">
    <property type="entry name" value="ZF_UBZ4"/>
    <property type="match status" value="1"/>
</dbReference>
<keyword evidence="14 17" id="KW-0234">DNA repair</keyword>
<sequence>MPEDGLDKAYSTDWLNTPLHALSHVDSAMRCQVCKDFYMTPMITSCSHTFCSLCIRRCLSNDGRCPACRAQEQELKLRNNGAMEELVEAFKRARAEVLDYAVKSTHISVSNSPSKRKLEESGLDEEITSPSKKTRYSKRLQKIAESVVISDSEGDDVHKVPVGYLVRCPICDLQMPNSQVNAHLDRYCKEEVPVSINTSRTNQNAIKLSWNATKKPMKRPERLPLLNISMFKDAQLKKKLAEHGLSQSGSRLVMQRRFTEWITLWNANCDATRPRPVRELRADLERWERIQDGKGPGTNLLSSQSVKIKEKDFDGKAWSNSHNDTFKELVQKAREKFSKPLARPPESLLESHVKSKVEHDENSTALPNSSQRLVRSQENDELNSPVSGLISPQKQKNFFDEPPGILDGRNSIVSNERWTVIAHSSCSKTAHP</sequence>
<evidence type="ECO:0000256" key="17">
    <source>
        <dbReference type="PROSITE-ProRule" id="PRU01256"/>
    </source>
</evidence>
<dbReference type="PANTHER" id="PTHR14134">
    <property type="entry name" value="E3 UBIQUITIN-PROTEIN LIGASE RAD18"/>
    <property type="match status" value="1"/>
</dbReference>
<dbReference type="PROSITE" id="PS00518">
    <property type="entry name" value="ZF_RING_1"/>
    <property type="match status" value="1"/>
</dbReference>
<dbReference type="AlphaFoldDB" id="A0A420HZQ5"/>
<dbReference type="SMART" id="SM00184">
    <property type="entry name" value="RING"/>
    <property type="match status" value="1"/>
</dbReference>
<dbReference type="Gene3D" id="3.30.40.10">
    <property type="entry name" value="Zinc/RING finger domain, C3HC4 (zinc finger)"/>
    <property type="match status" value="1"/>
</dbReference>
<evidence type="ECO:0000256" key="14">
    <source>
        <dbReference type="ARBA" id="ARBA00023204"/>
    </source>
</evidence>
<evidence type="ECO:0000256" key="18">
    <source>
        <dbReference type="RuleBase" id="RU368093"/>
    </source>
</evidence>
<keyword evidence="8 18" id="KW-0479">Metal-binding</keyword>
<dbReference type="InterPro" id="IPR001841">
    <property type="entry name" value="Znf_RING"/>
</dbReference>
<dbReference type="GO" id="GO:0097505">
    <property type="term" value="C:Rad6-Rad18 complex"/>
    <property type="evidence" value="ECO:0007669"/>
    <property type="project" value="TreeGrafter"/>
</dbReference>
<evidence type="ECO:0000256" key="3">
    <source>
        <dbReference type="ARBA" id="ARBA00004906"/>
    </source>
</evidence>
<evidence type="ECO:0000256" key="7">
    <source>
        <dbReference type="ARBA" id="ARBA00022679"/>
    </source>
</evidence>
<dbReference type="InterPro" id="IPR013083">
    <property type="entry name" value="Znf_RING/FYVE/PHD"/>
</dbReference>
<accession>A0A420HZQ5</accession>
<comment type="function">
    <text evidence="18">E3 RING-finger protein, member of the UBC2/RAD6 epistasis group. Associates to the E2 ubiquitin conjugating enzyme UBC2/RAD6 to form the UBC2-RAD18 ubiquitin ligase complex involved in postreplicative repair (PRR) of damaged DNA.</text>
</comment>
<evidence type="ECO:0000313" key="24">
    <source>
        <dbReference type="Proteomes" id="UP000286134"/>
    </source>
</evidence>
<gene>
    <name evidence="23" type="ORF">OnM2_029027</name>
</gene>
<keyword evidence="24" id="KW-1185">Reference proteome</keyword>
<evidence type="ECO:0000259" key="21">
    <source>
        <dbReference type="PROSITE" id="PS50800"/>
    </source>
</evidence>
<comment type="subcellular location">
    <subcellularLocation>
        <location evidence="2 18">Nucleus</location>
    </subcellularLocation>
</comment>
<dbReference type="EMBL" id="MCFK01002960">
    <property type="protein sequence ID" value="RKF62914.1"/>
    <property type="molecule type" value="Genomic_DNA"/>
</dbReference>
<feature type="region of interest" description="Disordered" evidence="19">
    <location>
        <begin position="111"/>
        <end position="130"/>
    </location>
</feature>
<evidence type="ECO:0000256" key="8">
    <source>
        <dbReference type="ARBA" id="ARBA00022723"/>
    </source>
</evidence>
<dbReference type="PROSITE" id="PS50089">
    <property type="entry name" value="ZF_RING_2"/>
    <property type="match status" value="1"/>
</dbReference>
<evidence type="ECO:0000256" key="16">
    <source>
        <dbReference type="PROSITE-ProRule" id="PRU00175"/>
    </source>
</evidence>
<feature type="domain" description="SAP" evidence="21">
    <location>
        <begin position="228"/>
        <end position="262"/>
    </location>
</feature>
<dbReference type="Pfam" id="PF02037">
    <property type="entry name" value="SAP"/>
    <property type="match status" value="1"/>
</dbReference>
<feature type="domain" description="RING-type" evidence="20">
    <location>
        <begin position="31"/>
        <end position="69"/>
    </location>
</feature>
<dbReference type="InterPro" id="IPR006642">
    <property type="entry name" value="Rad18_UBZ4"/>
</dbReference>
<dbReference type="OrthoDB" id="9049620at2759"/>
<dbReference type="UniPathway" id="UPA00143"/>
<dbReference type="EC" id="2.3.2.27" evidence="5 18"/>
<feature type="compositionally biased region" description="Polar residues" evidence="19">
    <location>
        <begin position="363"/>
        <end position="396"/>
    </location>
</feature>
<keyword evidence="9 17" id="KW-0227">DNA damage</keyword>
<protein>
    <recommendedName>
        <fullName evidence="6 18">Postreplication repair E3 ubiquitin-protein ligase RAD18</fullName>
        <ecNumber evidence="5 18">2.3.2.27</ecNumber>
    </recommendedName>
    <alternativeName>
        <fullName evidence="18">RING-type E3 ubiquitin transferase RAD18</fullName>
    </alternativeName>
</protein>